<keyword evidence="1" id="KW-0812">Transmembrane</keyword>
<dbReference type="OrthoDB" id="9896682at2"/>
<organism evidence="2 3">
    <name type="scientific">Candidatus Cytomitobacter primus</name>
    <dbReference type="NCBI Taxonomy" id="2066024"/>
    <lineage>
        <taxon>Bacteria</taxon>
        <taxon>Pseudomonadati</taxon>
        <taxon>Pseudomonadota</taxon>
        <taxon>Alphaproteobacteria</taxon>
        <taxon>Holosporales</taxon>
        <taxon>Holosporaceae</taxon>
        <taxon>Candidatus Cytomitobacter</taxon>
    </lineage>
</organism>
<evidence type="ECO:0000256" key="1">
    <source>
        <dbReference type="SAM" id="Phobius"/>
    </source>
</evidence>
<dbReference type="KEGG" id="cpri:FZC34_02815"/>
<feature type="transmembrane region" description="Helical" evidence="1">
    <location>
        <begin position="24"/>
        <end position="42"/>
    </location>
</feature>
<dbReference type="RefSeq" id="WP_148971941.1">
    <property type="nucleotide sequence ID" value="NZ_CP043316.1"/>
</dbReference>
<dbReference type="EMBL" id="CP043316">
    <property type="protein sequence ID" value="QEK38820.1"/>
    <property type="molecule type" value="Genomic_DNA"/>
</dbReference>
<gene>
    <name evidence="2" type="ORF">FZC34_02815</name>
</gene>
<dbReference type="Proteomes" id="UP000325004">
    <property type="component" value="Chromosome"/>
</dbReference>
<name>A0A5C0UGF9_9PROT</name>
<protein>
    <submittedName>
        <fullName evidence="2">Uncharacterized protein</fullName>
    </submittedName>
</protein>
<keyword evidence="1" id="KW-1133">Transmembrane helix</keyword>
<keyword evidence="3" id="KW-1185">Reference proteome</keyword>
<keyword evidence="1" id="KW-0472">Membrane</keyword>
<evidence type="ECO:0000313" key="3">
    <source>
        <dbReference type="Proteomes" id="UP000325004"/>
    </source>
</evidence>
<dbReference type="AlphaFoldDB" id="A0A5C0UGF9"/>
<proteinExistence type="predicted"/>
<sequence>MNFMQDLKNDYFQDQIKSFLKSKFFLIFACFMLGFFLYYLNVRSQQTIESKMVSQMISNDNYKKAKIIAVKNRKKYELLKFILLSKSLLTHLDLSQEEFNSFLTDIKNDENFGVLMQILVDFKNKNRLDKFRSIDSPWIELAYELDVVNLHASPDNFNLLPILVGNKVSIQNPLSKKKLIG</sequence>
<reference evidence="2 3" key="1">
    <citation type="submission" date="2019-08" db="EMBL/GenBank/DDBJ databases">
        <title>Highly reduced genomes of protist endosymbionts show evolutionary convergence.</title>
        <authorList>
            <person name="George E."/>
            <person name="Husnik F."/>
            <person name="Tashyreva D."/>
            <person name="Prokopchuk G."/>
            <person name="Horak A."/>
            <person name="Kwong W.K."/>
            <person name="Lukes J."/>
            <person name="Keeling P.J."/>
        </authorList>
    </citation>
    <scope>NUCLEOTIDE SEQUENCE [LARGE SCALE GENOMIC DNA]</scope>
    <source>
        <strain evidence="2">1604LC</strain>
    </source>
</reference>
<evidence type="ECO:0000313" key="2">
    <source>
        <dbReference type="EMBL" id="QEK38820.1"/>
    </source>
</evidence>
<accession>A0A5C0UGF9</accession>